<dbReference type="EC" id="3.1.13.4" evidence="6"/>
<dbReference type="PANTHER" id="PTHR12121:SF100">
    <property type="entry name" value="POLY(A)-SPECIFIC RIBONUCLEASE"/>
    <property type="match status" value="1"/>
</dbReference>
<organism evidence="26 27">
    <name type="scientific">Pichia kudriavzevii</name>
    <name type="common">Yeast</name>
    <name type="synonym">Issatchenkia orientalis</name>
    <dbReference type="NCBI Taxonomy" id="4909"/>
    <lineage>
        <taxon>Eukaryota</taxon>
        <taxon>Fungi</taxon>
        <taxon>Dikarya</taxon>
        <taxon>Ascomycota</taxon>
        <taxon>Saccharomycotina</taxon>
        <taxon>Pichiomycetes</taxon>
        <taxon>Pichiales</taxon>
        <taxon>Pichiaceae</taxon>
        <taxon>Pichia</taxon>
    </lineage>
</organism>
<evidence type="ECO:0000256" key="9">
    <source>
        <dbReference type="ARBA" id="ARBA00022722"/>
    </source>
</evidence>
<dbReference type="InterPro" id="IPR032675">
    <property type="entry name" value="LRR_dom_sf"/>
</dbReference>
<dbReference type="InterPro" id="IPR050410">
    <property type="entry name" value="CCR4/nocturin_mRNA_transcr"/>
</dbReference>
<evidence type="ECO:0000313" key="27">
    <source>
        <dbReference type="Proteomes" id="UP000189274"/>
    </source>
</evidence>
<keyword evidence="9" id="KW-0540">Nuclease</keyword>
<evidence type="ECO:0000256" key="1">
    <source>
        <dbReference type="ARBA" id="ARBA00001663"/>
    </source>
</evidence>
<dbReference type="EMBL" id="MQVM01000002">
    <property type="protein sequence ID" value="ONH77138.1"/>
    <property type="molecule type" value="Genomic_DNA"/>
</dbReference>
<reference evidence="27" key="1">
    <citation type="journal article" date="2017" name="Genome Announc.">
        <title>Genome sequences of Cyberlindnera fabianii 65, Pichia kudriavzevii 129, and Saccharomyces cerevisiae 131 isolated from fermented masau fruits in Zimbabwe.</title>
        <authorList>
            <person name="van Rijswijck I.M.H."/>
            <person name="Derks M.F.L."/>
            <person name="Abee T."/>
            <person name="de Ridder D."/>
            <person name="Smid E.J."/>
        </authorList>
    </citation>
    <scope>NUCLEOTIDE SEQUENCE [LARGE SCALE GENOMIC DNA]</scope>
    <source>
        <strain evidence="27">129</strain>
    </source>
</reference>
<evidence type="ECO:0000256" key="21">
    <source>
        <dbReference type="ARBA" id="ARBA00031469"/>
    </source>
</evidence>
<evidence type="ECO:0000256" key="3">
    <source>
        <dbReference type="ARBA" id="ARBA00004123"/>
    </source>
</evidence>
<dbReference type="SMART" id="SM00369">
    <property type="entry name" value="LRR_TYP"/>
    <property type="match status" value="3"/>
</dbReference>
<evidence type="ECO:0000259" key="25">
    <source>
        <dbReference type="Pfam" id="PF23598"/>
    </source>
</evidence>
<evidence type="ECO:0000256" key="15">
    <source>
        <dbReference type="ARBA" id="ARBA00022884"/>
    </source>
</evidence>
<keyword evidence="10" id="KW-0479">Metal-binding</keyword>
<evidence type="ECO:0000256" key="6">
    <source>
        <dbReference type="ARBA" id="ARBA00012161"/>
    </source>
</evidence>
<dbReference type="SUPFAM" id="SSF52058">
    <property type="entry name" value="L domain-like"/>
    <property type="match status" value="1"/>
</dbReference>
<evidence type="ECO:0000256" key="17">
    <source>
        <dbReference type="ARBA" id="ARBA00023163"/>
    </source>
</evidence>
<dbReference type="GO" id="GO:0046872">
    <property type="term" value="F:metal ion binding"/>
    <property type="evidence" value="ECO:0007669"/>
    <property type="project" value="UniProtKB-KW"/>
</dbReference>
<proteinExistence type="inferred from homology"/>
<feature type="domain" description="Disease resistance R13L4/SHOC-2-like LRR" evidence="25">
    <location>
        <begin position="218"/>
        <end position="298"/>
    </location>
</feature>
<evidence type="ECO:0000256" key="2">
    <source>
        <dbReference type="ARBA" id="ARBA00001946"/>
    </source>
</evidence>
<evidence type="ECO:0000256" key="8">
    <source>
        <dbReference type="ARBA" id="ARBA00022614"/>
    </source>
</evidence>
<dbReference type="InterPro" id="IPR055414">
    <property type="entry name" value="LRR_R13L4/SHOC2-like"/>
</dbReference>
<evidence type="ECO:0000256" key="12">
    <source>
        <dbReference type="ARBA" id="ARBA00022801"/>
    </source>
</evidence>
<name>A0A1V2LT27_PICKU</name>
<gene>
    <name evidence="26" type="ORF">BOH78_0526</name>
</gene>
<dbReference type="GO" id="GO:0005737">
    <property type="term" value="C:cytoplasm"/>
    <property type="evidence" value="ECO:0007669"/>
    <property type="project" value="UniProtKB-SubCell"/>
</dbReference>
<keyword evidence="12" id="KW-0378">Hydrolase</keyword>
<sequence>MNITSQYQQNAGTPNSLGSGALNTQQPTSNTQFNNSQYLFQQQQQQGQTHLGQFNISETFADQLGADPHLQGQNISVDPAIHASPHWQHQTQLVEVSRQSNNPHFYARQAASFSRRLINGNQEVTGTTLIDVTKNILTSVSKPQELTNTQNGLQGEQNKGVVGTPTLTSAVIAKKTCTQEADAVDEEEEDQRIRIKENNTQLWTGLDLSGQLMTSLTDKVFKYAFLRRLYLNGNNIKEIPKSIASLKSLRVLDLSCNKLGQLPGEMGMLFNLRYLYLFDNDIREIPDHFGNLVSLEFIGIEGNLHMDKDIISLIAKKGTRGLIYHLRDDCIKLPPPPPRNMIEIGEDGEPKMKKEELKSVKEYNLNSVEKNFFTLMSYNTLCQHYATSKMYKYTPTWALNWEYRRNVLTREILSYSTNIICLQEVETRTYEEYWVPLMKEKGYEGVFHCKSRAKTMNEKSAKRVDGCATFYQTSAFELIDKKILEYGKLVISQEKFKKTEDIFNRFMNKDNIASVSILNHIGSGQKLVVANTHLHWDPEYNDVKAMQVAVLLEELQSLVKNYTSGREDINKIPLIICGDFNSQTNSAVYQFISQGVCKDHGDLRDRDYGKYTAEGLEHPFHLRSAYDVIGELPFTNFTPTFTEVIDYIWYSTPTLSVKGLLGGVDAEYTDKVIGFPTGDCPSDHIPLLSKFEFKKQASGRRVRADFGNGSRKT</sequence>
<comment type="catalytic activity">
    <reaction evidence="1">
        <text>Exonucleolytic cleavage of poly(A) to 5'-AMP.</text>
        <dbReference type="EC" id="3.1.13.4"/>
    </reaction>
</comment>
<comment type="cofactor">
    <cofactor evidence="2">
        <name>Mg(2+)</name>
        <dbReference type="ChEBI" id="CHEBI:18420"/>
    </cofactor>
</comment>
<dbReference type="InterPro" id="IPR005135">
    <property type="entry name" value="Endo/exonuclease/phosphatase"/>
</dbReference>
<dbReference type="CDD" id="cd09097">
    <property type="entry name" value="Deadenylase_CCR4"/>
    <property type="match status" value="1"/>
</dbReference>
<dbReference type="PANTHER" id="PTHR12121">
    <property type="entry name" value="CARBON CATABOLITE REPRESSOR PROTEIN 4"/>
    <property type="match status" value="1"/>
</dbReference>
<dbReference type="InterPro" id="IPR003591">
    <property type="entry name" value="Leu-rich_rpt_typical-subtyp"/>
</dbReference>
<feature type="compositionally biased region" description="Polar residues" evidence="23">
    <location>
        <begin position="1"/>
        <end position="31"/>
    </location>
</feature>
<dbReference type="Proteomes" id="UP000189274">
    <property type="component" value="Unassembled WGS sequence"/>
</dbReference>
<dbReference type="VEuPathDB" id="FungiDB:C5L36_0B10300"/>
<evidence type="ECO:0000256" key="18">
    <source>
        <dbReference type="ARBA" id="ARBA00023242"/>
    </source>
</evidence>
<feature type="domain" description="Endonuclease/exonuclease/phosphatase" evidence="24">
    <location>
        <begin position="376"/>
        <end position="684"/>
    </location>
</feature>
<dbReference type="Gene3D" id="3.80.10.10">
    <property type="entry name" value="Ribonuclease Inhibitor"/>
    <property type="match status" value="1"/>
</dbReference>
<evidence type="ECO:0000256" key="16">
    <source>
        <dbReference type="ARBA" id="ARBA00023015"/>
    </source>
</evidence>
<dbReference type="PROSITE" id="PS51450">
    <property type="entry name" value="LRR"/>
    <property type="match status" value="3"/>
</dbReference>
<dbReference type="FunFam" id="3.60.10.10:FF:000037">
    <property type="entry name" value="Glucose-repressible alcohol dehydrogenase transcriptional effector"/>
    <property type="match status" value="1"/>
</dbReference>
<dbReference type="InterPro" id="IPR001611">
    <property type="entry name" value="Leu-rich_rpt"/>
</dbReference>
<dbReference type="AlphaFoldDB" id="A0A1V2LT27"/>
<comment type="caution">
    <text evidence="26">The sequence shown here is derived from an EMBL/GenBank/DDBJ whole genome shotgun (WGS) entry which is preliminary data.</text>
</comment>
<keyword evidence="16" id="KW-0805">Transcription regulation</keyword>
<feature type="region of interest" description="Disordered" evidence="23">
    <location>
        <begin position="1"/>
        <end position="32"/>
    </location>
</feature>
<comment type="subcellular location">
    <subcellularLocation>
        <location evidence="4">Cytoplasm</location>
    </subcellularLocation>
    <subcellularLocation>
        <location evidence="3">Nucleus</location>
    </subcellularLocation>
</comment>
<keyword evidence="11" id="KW-0677">Repeat</keyword>
<evidence type="ECO:0000256" key="19">
    <source>
        <dbReference type="ARBA" id="ARBA00023475"/>
    </source>
</evidence>
<keyword evidence="15" id="KW-0694">RNA-binding</keyword>
<dbReference type="GO" id="GO:0004535">
    <property type="term" value="F:poly(A)-specific ribonuclease activity"/>
    <property type="evidence" value="ECO:0007669"/>
    <property type="project" value="UniProtKB-EC"/>
</dbReference>
<evidence type="ECO:0000256" key="20">
    <source>
        <dbReference type="ARBA" id="ARBA00030493"/>
    </source>
</evidence>
<evidence type="ECO:0000256" key="14">
    <source>
        <dbReference type="ARBA" id="ARBA00022842"/>
    </source>
</evidence>
<dbReference type="Gene3D" id="3.60.10.10">
    <property type="entry name" value="Endonuclease/exonuclease/phosphatase"/>
    <property type="match status" value="1"/>
</dbReference>
<keyword evidence="8" id="KW-0433">Leucine-rich repeat</keyword>
<evidence type="ECO:0000256" key="5">
    <source>
        <dbReference type="ARBA" id="ARBA00010774"/>
    </source>
</evidence>
<dbReference type="Pfam" id="PF23598">
    <property type="entry name" value="LRR_14"/>
    <property type="match status" value="1"/>
</dbReference>
<evidence type="ECO:0000256" key="10">
    <source>
        <dbReference type="ARBA" id="ARBA00022723"/>
    </source>
</evidence>
<dbReference type="Pfam" id="PF03372">
    <property type="entry name" value="Exo_endo_phos"/>
    <property type="match status" value="1"/>
</dbReference>
<evidence type="ECO:0000259" key="24">
    <source>
        <dbReference type="Pfam" id="PF03372"/>
    </source>
</evidence>
<keyword evidence="17" id="KW-0804">Transcription</keyword>
<keyword evidence="18" id="KW-0539">Nucleus</keyword>
<keyword evidence="7" id="KW-0963">Cytoplasm</keyword>
<keyword evidence="14" id="KW-0460">Magnesium</keyword>
<evidence type="ECO:0000256" key="4">
    <source>
        <dbReference type="ARBA" id="ARBA00004496"/>
    </source>
</evidence>
<comment type="similarity">
    <text evidence="5">Belongs to the CCR4/nocturin family.</text>
</comment>
<protein>
    <recommendedName>
        <fullName evidence="19">CCR4-Not complex 3'-5'-exoribonuclease subunit Ccr4</fullName>
        <ecNumber evidence="6">3.1.13.4</ecNumber>
    </recommendedName>
    <alternativeName>
        <fullName evidence="20">Carbon catabolite repressor protein 4</fullName>
    </alternativeName>
    <alternativeName>
        <fullName evidence="21">Cytoplasmic deadenylase</fullName>
    </alternativeName>
    <alternativeName>
        <fullName evidence="22">Glucose-repressible alcohol dehydrogenase transcriptional effector</fullName>
    </alternativeName>
</protein>
<evidence type="ECO:0000256" key="7">
    <source>
        <dbReference type="ARBA" id="ARBA00022490"/>
    </source>
</evidence>
<keyword evidence="13" id="KW-0269">Exonuclease</keyword>
<dbReference type="GO" id="GO:0003723">
    <property type="term" value="F:RNA binding"/>
    <property type="evidence" value="ECO:0007669"/>
    <property type="project" value="UniProtKB-KW"/>
</dbReference>
<evidence type="ECO:0000256" key="13">
    <source>
        <dbReference type="ARBA" id="ARBA00022839"/>
    </source>
</evidence>
<dbReference type="InterPro" id="IPR036691">
    <property type="entry name" value="Endo/exonu/phosph_ase_sf"/>
</dbReference>
<accession>A0A1V2LT27</accession>
<evidence type="ECO:0000313" key="26">
    <source>
        <dbReference type="EMBL" id="ONH77138.1"/>
    </source>
</evidence>
<dbReference type="GO" id="GO:0005634">
    <property type="term" value="C:nucleus"/>
    <property type="evidence" value="ECO:0007669"/>
    <property type="project" value="UniProtKB-SubCell"/>
</dbReference>
<dbReference type="SUPFAM" id="SSF56219">
    <property type="entry name" value="DNase I-like"/>
    <property type="match status" value="1"/>
</dbReference>
<evidence type="ECO:0000256" key="23">
    <source>
        <dbReference type="SAM" id="MobiDB-lite"/>
    </source>
</evidence>
<evidence type="ECO:0000256" key="22">
    <source>
        <dbReference type="ARBA" id="ARBA00033317"/>
    </source>
</evidence>
<evidence type="ECO:0000256" key="11">
    <source>
        <dbReference type="ARBA" id="ARBA00022737"/>
    </source>
</evidence>